<evidence type="ECO:0000313" key="2">
    <source>
        <dbReference type="EMBL" id="EFD05093.1"/>
    </source>
</evidence>
<keyword evidence="3" id="KW-1185">Reference proteome</keyword>
<keyword evidence="1" id="KW-1133">Transmembrane helix</keyword>
<dbReference type="Proteomes" id="UP000004206">
    <property type="component" value="Unassembled WGS sequence"/>
</dbReference>
<protein>
    <recommendedName>
        <fullName evidence="4">Prepilin-type cleavage/methylation N-terminal domain protein</fullName>
    </recommendedName>
</protein>
<evidence type="ECO:0000313" key="3">
    <source>
        <dbReference type="Proteomes" id="UP000004206"/>
    </source>
</evidence>
<dbReference type="EMBL" id="ADJN01000043">
    <property type="protein sequence ID" value="EFD05093.1"/>
    <property type="molecule type" value="Genomic_DNA"/>
</dbReference>
<accession>D3MRU6</accession>
<feature type="transmembrane region" description="Helical" evidence="1">
    <location>
        <begin position="24"/>
        <end position="47"/>
    </location>
</feature>
<comment type="caution">
    <text evidence="2">The sequence shown here is derived from an EMBL/GenBank/DDBJ whole genome shotgun (WGS) entry which is preliminary data.</text>
</comment>
<name>D3MRU6_9FIRM</name>
<evidence type="ECO:0008006" key="4">
    <source>
        <dbReference type="Google" id="ProtNLM"/>
    </source>
</evidence>
<gene>
    <name evidence="2" type="ORF">HMPREF0631_1811</name>
</gene>
<organism evidence="2 3">
    <name type="scientific">Peptostreptococcus anaerobius 653-L</name>
    <dbReference type="NCBI Taxonomy" id="596329"/>
    <lineage>
        <taxon>Bacteria</taxon>
        <taxon>Bacillati</taxon>
        <taxon>Bacillota</taxon>
        <taxon>Clostridia</taxon>
        <taxon>Peptostreptococcales</taxon>
        <taxon>Peptostreptococcaceae</taxon>
        <taxon>Peptostreptococcus</taxon>
    </lineage>
</organism>
<keyword evidence="1" id="KW-0812">Transmembrane</keyword>
<keyword evidence="1" id="KW-0472">Membrane</keyword>
<proteinExistence type="predicted"/>
<evidence type="ECO:0000256" key="1">
    <source>
        <dbReference type="SAM" id="Phobius"/>
    </source>
</evidence>
<reference evidence="2 3" key="1">
    <citation type="submission" date="2010-01" db="EMBL/GenBank/DDBJ databases">
        <authorList>
            <person name="Dodson R."/>
            <person name="Madupu R."/>
            <person name="Durkin A.S."/>
            <person name="Torralba M."/>
            <person name="Methe B."/>
            <person name="Sutton G.G."/>
            <person name="Strausberg R.L."/>
            <person name="Nelson K.E."/>
        </authorList>
    </citation>
    <scope>NUCLEOTIDE SEQUENCE [LARGE SCALE GENOMIC DNA]</scope>
    <source>
        <strain evidence="2 3">653-L</strain>
    </source>
</reference>
<dbReference type="AlphaFoldDB" id="D3MRU6"/>
<sequence>MINGLIIKKNKVSILDNRSKKQGYLMIECLIYICVSCIVLSSIFLLVSSTRKIQKYQANLFDLNEVAIKTEDIIRFELEDSIDCLISSKFVDDSDYHQVRSIDYLTYNNYMTMDFVVQKSLVNSYGSLYIKNDTMFQVANHLKSMLVKPVFDGEGKLIYLSVKLIFEKDKSKLTREFTIYF</sequence>